<reference evidence="3" key="1">
    <citation type="journal article" date="2002" name="Science">
        <title>The draft genome of Ciona intestinalis: insights into chordate and vertebrate origins.</title>
        <authorList>
            <person name="Dehal P."/>
            <person name="Satou Y."/>
            <person name="Campbell R.K."/>
            <person name="Chapman J."/>
            <person name="Degnan B."/>
            <person name="De Tomaso A."/>
            <person name="Davidson B."/>
            <person name="Di Gregorio A."/>
            <person name="Gelpke M."/>
            <person name="Goodstein D.M."/>
            <person name="Harafuji N."/>
            <person name="Hastings K.E."/>
            <person name="Ho I."/>
            <person name="Hotta K."/>
            <person name="Huang W."/>
            <person name="Kawashima T."/>
            <person name="Lemaire P."/>
            <person name="Martinez D."/>
            <person name="Meinertzhagen I.A."/>
            <person name="Necula S."/>
            <person name="Nonaka M."/>
            <person name="Putnam N."/>
            <person name="Rash S."/>
            <person name="Saiga H."/>
            <person name="Satake M."/>
            <person name="Terry A."/>
            <person name="Yamada L."/>
            <person name="Wang H.G."/>
            <person name="Awazu S."/>
            <person name="Azumi K."/>
            <person name="Boore J."/>
            <person name="Branno M."/>
            <person name="Chin-Bow S."/>
            <person name="DeSantis R."/>
            <person name="Doyle S."/>
            <person name="Francino P."/>
            <person name="Keys D.N."/>
            <person name="Haga S."/>
            <person name="Hayashi H."/>
            <person name="Hino K."/>
            <person name="Imai K.S."/>
            <person name="Inaba K."/>
            <person name="Kano S."/>
            <person name="Kobayashi K."/>
            <person name="Kobayashi M."/>
            <person name="Lee B.I."/>
            <person name="Makabe K.W."/>
            <person name="Manohar C."/>
            <person name="Matassi G."/>
            <person name="Medina M."/>
            <person name="Mochizuki Y."/>
            <person name="Mount S."/>
            <person name="Morishita T."/>
            <person name="Miura S."/>
            <person name="Nakayama A."/>
            <person name="Nishizaka S."/>
            <person name="Nomoto H."/>
            <person name="Ohta F."/>
            <person name="Oishi K."/>
            <person name="Rigoutsos I."/>
            <person name="Sano M."/>
            <person name="Sasaki A."/>
            <person name="Sasakura Y."/>
            <person name="Shoguchi E."/>
            <person name="Shin-i T."/>
            <person name="Spagnuolo A."/>
            <person name="Stainier D."/>
            <person name="Suzuki M.M."/>
            <person name="Tassy O."/>
            <person name="Takatori N."/>
            <person name="Tokuoka M."/>
            <person name="Yagi K."/>
            <person name="Yoshizaki F."/>
            <person name="Wada S."/>
            <person name="Zhang C."/>
            <person name="Hyatt P.D."/>
            <person name="Larimer F."/>
            <person name="Detter C."/>
            <person name="Doggett N."/>
            <person name="Glavina T."/>
            <person name="Hawkins T."/>
            <person name="Richardson P."/>
            <person name="Lucas S."/>
            <person name="Kohara Y."/>
            <person name="Levine M."/>
            <person name="Satoh N."/>
            <person name="Rokhsar D.S."/>
        </authorList>
    </citation>
    <scope>NUCLEOTIDE SEQUENCE [LARGE SCALE GENOMIC DNA]</scope>
</reference>
<feature type="compositionally biased region" description="Basic and acidic residues" evidence="1">
    <location>
        <begin position="162"/>
        <end position="179"/>
    </location>
</feature>
<protein>
    <submittedName>
        <fullName evidence="2">Uncharacterized protein</fullName>
    </submittedName>
</protein>
<sequence>MCYICISMDASKPSLRSRFLKGKRQEAVQEIEGWIASTRADTIKAGAARTNQPSKNITEQKMLDSKLYDMSKQRFNFVLQCQWQRKLFIEKQKRKTAVMRDLMKNVDITTTSENPFSTTANKRRGTTVIPGPRYQQVIPMQAKAATTEPRPRAASPAATRSTDTDVFRFVTEKEAKIAQEDDDNSTVKSSGKSE</sequence>
<name>H2Y3K3_CIOIN</name>
<dbReference type="Ensembl" id="ENSCINT00000035477.1">
    <property type="protein sequence ID" value="ENSCINP00000036488.1"/>
    <property type="gene ID" value="ENSCING00000023130.1"/>
</dbReference>
<reference evidence="2" key="3">
    <citation type="submission" date="2025-08" db="UniProtKB">
        <authorList>
            <consortium name="Ensembl"/>
        </authorList>
    </citation>
    <scope>IDENTIFICATION</scope>
</reference>
<organism evidence="2 3">
    <name type="scientific">Ciona intestinalis</name>
    <name type="common">Transparent sea squirt</name>
    <name type="synonym">Ascidia intestinalis</name>
    <dbReference type="NCBI Taxonomy" id="7719"/>
    <lineage>
        <taxon>Eukaryota</taxon>
        <taxon>Metazoa</taxon>
        <taxon>Chordata</taxon>
        <taxon>Tunicata</taxon>
        <taxon>Ascidiacea</taxon>
        <taxon>Phlebobranchia</taxon>
        <taxon>Cionidae</taxon>
        <taxon>Ciona</taxon>
    </lineage>
</organism>
<evidence type="ECO:0000313" key="2">
    <source>
        <dbReference type="Ensembl" id="ENSCINP00000036488.1"/>
    </source>
</evidence>
<evidence type="ECO:0000256" key="1">
    <source>
        <dbReference type="SAM" id="MobiDB-lite"/>
    </source>
</evidence>
<proteinExistence type="predicted"/>
<feature type="compositionally biased region" description="Low complexity" evidence="1">
    <location>
        <begin position="144"/>
        <end position="161"/>
    </location>
</feature>
<dbReference type="EMBL" id="EAAA01001615">
    <property type="status" value="NOT_ANNOTATED_CDS"/>
    <property type="molecule type" value="Genomic_DNA"/>
</dbReference>
<dbReference type="AlphaFoldDB" id="H2Y3K3"/>
<dbReference type="HOGENOM" id="CLU_1405398_0_0_1"/>
<dbReference type="Proteomes" id="UP000008144">
    <property type="component" value="Chromosome 3"/>
</dbReference>
<reference evidence="2" key="2">
    <citation type="journal article" date="2008" name="Genome Biol.">
        <title>Improved genome assembly and evidence-based global gene model set for the chordate Ciona intestinalis: new insight into intron and operon populations.</title>
        <authorList>
            <person name="Satou Y."/>
            <person name="Mineta K."/>
            <person name="Ogasawara M."/>
            <person name="Sasakura Y."/>
            <person name="Shoguchi E."/>
            <person name="Ueno K."/>
            <person name="Yamada L."/>
            <person name="Matsumoto J."/>
            <person name="Wasserscheid J."/>
            <person name="Dewar K."/>
            <person name="Wiley G.B."/>
            <person name="Macmil S.L."/>
            <person name="Roe B.A."/>
            <person name="Zeller R.W."/>
            <person name="Hastings K.E."/>
            <person name="Lemaire P."/>
            <person name="Lindquist E."/>
            <person name="Endo T."/>
            <person name="Hotta K."/>
            <person name="Inaba K."/>
        </authorList>
    </citation>
    <scope>NUCLEOTIDE SEQUENCE [LARGE SCALE GENOMIC DNA]</scope>
    <source>
        <strain evidence="2">wild type</strain>
    </source>
</reference>
<accession>H2Y3K3</accession>
<keyword evidence="3" id="KW-1185">Reference proteome</keyword>
<feature type="region of interest" description="Disordered" evidence="1">
    <location>
        <begin position="142"/>
        <end position="194"/>
    </location>
</feature>
<evidence type="ECO:0000313" key="3">
    <source>
        <dbReference type="Proteomes" id="UP000008144"/>
    </source>
</evidence>
<dbReference type="InParanoid" id="H2Y3K3"/>
<reference evidence="2" key="4">
    <citation type="submission" date="2025-09" db="UniProtKB">
        <authorList>
            <consortium name="Ensembl"/>
        </authorList>
    </citation>
    <scope>IDENTIFICATION</scope>
</reference>